<evidence type="ECO:0008006" key="4">
    <source>
        <dbReference type="Google" id="ProtNLM"/>
    </source>
</evidence>
<evidence type="ECO:0000256" key="1">
    <source>
        <dbReference type="SAM" id="MobiDB-lite"/>
    </source>
</evidence>
<accession>A0A4Q7KCE1</accession>
<dbReference type="EMBL" id="SGWQ01000016">
    <property type="protein sequence ID" value="RZS30504.1"/>
    <property type="molecule type" value="Genomic_DNA"/>
</dbReference>
<gene>
    <name evidence="2" type="ORF">EV193_11624</name>
</gene>
<protein>
    <recommendedName>
        <fullName evidence="4">PE family protein</fullName>
    </recommendedName>
</protein>
<evidence type="ECO:0000313" key="2">
    <source>
        <dbReference type="EMBL" id="RZS30504.1"/>
    </source>
</evidence>
<evidence type="ECO:0000313" key="3">
    <source>
        <dbReference type="Proteomes" id="UP000294257"/>
    </source>
</evidence>
<dbReference type="RefSeq" id="WP_130348437.1">
    <property type="nucleotide sequence ID" value="NZ_SGWQ01000016.1"/>
</dbReference>
<comment type="caution">
    <text evidence="2">The sequence shown here is derived from an EMBL/GenBank/DDBJ whole genome shotgun (WGS) entry which is preliminary data.</text>
</comment>
<reference evidence="2 3" key="1">
    <citation type="submission" date="2019-02" db="EMBL/GenBank/DDBJ databases">
        <title>Genomic Encyclopedia of Type Strains, Phase IV (KMG-IV): sequencing the most valuable type-strain genomes for metagenomic binning, comparative biology and taxonomic classification.</title>
        <authorList>
            <person name="Goeker M."/>
        </authorList>
    </citation>
    <scope>NUCLEOTIDE SEQUENCE [LARGE SCALE GENOMIC DNA]</scope>
    <source>
        <strain evidence="2 3">DSM 101727</strain>
    </source>
</reference>
<sequence>MPPPPVGPPAPGSGTNIHVTPENAPKLKATFEQARDEMWAAKRAALKIGEIPVPDTNPGMIVAVNWQHSKATGAITVGSFERFADSMIVQLDGLIAQIDRSMADYANRDRAHAKTYGAVG</sequence>
<dbReference type="Proteomes" id="UP000294257">
    <property type="component" value="Unassembled WGS sequence"/>
</dbReference>
<organism evidence="2 3">
    <name type="scientific">Herbihabitans rhizosphaerae</name>
    <dbReference type="NCBI Taxonomy" id="1872711"/>
    <lineage>
        <taxon>Bacteria</taxon>
        <taxon>Bacillati</taxon>
        <taxon>Actinomycetota</taxon>
        <taxon>Actinomycetes</taxon>
        <taxon>Pseudonocardiales</taxon>
        <taxon>Pseudonocardiaceae</taxon>
        <taxon>Herbihabitans</taxon>
    </lineage>
</organism>
<feature type="region of interest" description="Disordered" evidence="1">
    <location>
        <begin position="1"/>
        <end position="21"/>
    </location>
</feature>
<proteinExistence type="predicted"/>
<keyword evidence="3" id="KW-1185">Reference proteome</keyword>
<name>A0A4Q7KCE1_9PSEU</name>
<feature type="compositionally biased region" description="Pro residues" evidence="1">
    <location>
        <begin position="1"/>
        <end position="11"/>
    </location>
</feature>
<dbReference type="AlphaFoldDB" id="A0A4Q7KCE1"/>